<dbReference type="SUPFAM" id="SSF55166">
    <property type="entry name" value="Hedgehog/DD-peptidase"/>
    <property type="match status" value="1"/>
</dbReference>
<organism evidence="2">
    <name type="scientific">Myoviridae sp. ctplG2</name>
    <dbReference type="NCBI Taxonomy" id="2826700"/>
    <lineage>
        <taxon>Viruses</taxon>
        <taxon>Duplodnaviria</taxon>
        <taxon>Heunggongvirae</taxon>
        <taxon>Uroviricota</taxon>
        <taxon>Caudoviricetes</taxon>
    </lineage>
</organism>
<evidence type="ECO:0000313" key="2">
    <source>
        <dbReference type="EMBL" id="DAD74145.1"/>
    </source>
</evidence>
<dbReference type="Gene3D" id="3.30.1380.10">
    <property type="match status" value="1"/>
</dbReference>
<dbReference type="InterPro" id="IPR009045">
    <property type="entry name" value="Zn_M74/Hedgehog-like"/>
</dbReference>
<dbReference type="Pfam" id="PF13539">
    <property type="entry name" value="Peptidase_M15_4"/>
    <property type="match status" value="1"/>
</dbReference>
<dbReference type="GO" id="GO:0008233">
    <property type="term" value="F:peptidase activity"/>
    <property type="evidence" value="ECO:0007669"/>
    <property type="project" value="InterPro"/>
</dbReference>
<dbReference type="EMBL" id="BK014753">
    <property type="protein sequence ID" value="DAD74145.1"/>
    <property type="molecule type" value="Genomic_DNA"/>
</dbReference>
<evidence type="ECO:0000259" key="1">
    <source>
        <dbReference type="Pfam" id="PF13539"/>
    </source>
</evidence>
<accession>A0A8S5LVT3</accession>
<sequence length="190" mass="22011">MACRDINELTPLAQRACRLFMETCRKNGLDIFITETYRSQKRQNELWEQGRSKPGKIVTWTMHSRHTDRRAWDIACNGSNLYDRATLKKAGAIAENLSITWGGTWTTPDMPHFEITDNWKAPKEEEEMTQEQFNKFMDNWLAERRNLPVSDWAKEELEQAKAKGITDGTAPQAFATREQVAAMILRSKDK</sequence>
<protein>
    <submittedName>
        <fullName evidence="2">L alanyl D glutamate peptidase endolysin</fullName>
    </submittedName>
</protein>
<feature type="domain" description="Peptidase M15C" evidence="1">
    <location>
        <begin position="61"/>
        <end position="115"/>
    </location>
</feature>
<dbReference type="InterPro" id="IPR039561">
    <property type="entry name" value="Peptidase_M15C"/>
</dbReference>
<proteinExistence type="predicted"/>
<reference evidence="2" key="1">
    <citation type="journal article" date="2021" name="Proc. Natl. Acad. Sci. U.S.A.">
        <title>A Catalog of Tens of Thousands of Viruses from Human Metagenomes Reveals Hidden Associations with Chronic Diseases.</title>
        <authorList>
            <person name="Tisza M.J."/>
            <person name="Buck C.B."/>
        </authorList>
    </citation>
    <scope>NUCLEOTIDE SEQUENCE</scope>
    <source>
        <strain evidence="2">CtplG2</strain>
    </source>
</reference>
<dbReference type="CDD" id="cd14845">
    <property type="entry name" value="L-Ala-D-Glu_peptidase_like"/>
    <property type="match status" value="1"/>
</dbReference>
<name>A0A8S5LVT3_9CAUD</name>